<keyword evidence="2" id="KW-0479">Metal-binding</keyword>
<keyword evidence="5" id="KW-0119">Carbohydrate metabolism</keyword>
<dbReference type="CDD" id="cd10808">
    <property type="entry name" value="YdjC"/>
    <property type="match status" value="1"/>
</dbReference>
<dbReference type="EMBL" id="FUYC01000013">
    <property type="protein sequence ID" value="SKA90954.1"/>
    <property type="molecule type" value="Genomic_DNA"/>
</dbReference>
<dbReference type="GO" id="GO:0046872">
    <property type="term" value="F:metal ion binding"/>
    <property type="evidence" value="ECO:0007669"/>
    <property type="project" value="UniProtKB-KW"/>
</dbReference>
<evidence type="ECO:0000256" key="5">
    <source>
        <dbReference type="ARBA" id="ARBA00023277"/>
    </source>
</evidence>
<evidence type="ECO:0000256" key="4">
    <source>
        <dbReference type="ARBA" id="ARBA00022842"/>
    </source>
</evidence>
<evidence type="ECO:0000256" key="3">
    <source>
        <dbReference type="ARBA" id="ARBA00022801"/>
    </source>
</evidence>
<dbReference type="PANTHER" id="PTHR31609:SF1">
    <property type="entry name" value="CARBOHYDRATE DEACETYLASE"/>
    <property type="match status" value="1"/>
</dbReference>
<keyword evidence="3 6" id="KW-0378">Hydrolase</keyword>
<dbReference type="Proteomes" id="UP000190027">
    <property type="component" value="Unassembled WGS sequence"/>
</dbReference>
<evidence type="ECO:0000313" key="7">
    <source>
        <dbReference type="Proteomes" id="UP000190027"/>
    </source>
</evidence>
<proteinExistence type="predicted"/>
<evidence type="ECO:0000313" key="6">
    <source>
        <dbReference type="EMBL" id="SKA90954.1"/>
    </source>
</evidence>
<evidence type="ECO:0000256" key="1">
    <source>
        <dbReference type="ARBA" id="ARBA00001946"/>
    </source>
</evidence>
<protein>
    <submittedName>
        <fullName evidence="6">Predicted glycoside hydrolase or deacetylase ChbG, UPF0249 family</fullName>
    </submittedName>
</protein>
<keyword evidence="7" id="KW-1185">Reference proteome</keyword>
<dbReference type="InterPro" id="IPR006879">
    <property type="entry name" value="YdjC-like"/>
</dbReference>
<keyword evidence="4" id="KW-0460">Magnesium</keyword>
<dbReference type="InterPro" id="IPR011330">
    <property type="entry name" value="Glyco_hydro/deAcase_b/a-brl"/>
</dbReference>
<name>A0A1T4XN52_9BACT</name>
<comment type="cofactor">
    <cofactor evidence="1">
        <name>Mg(2+)</name>
        <dbReference type="ChEBI" id="CHEBI:18420"/>
    </cofactor>
</comment>
<dbReference type="GO" id="GO:0019213">
    <property type="term" value="F:deacetylase activity"/>
    <property type="evidence" value="ECO:0007669"/>
    <property type="project" value="TreeGrafter"/>
</dbReference>
<reference evidence="6 7" key="1">
    <citation type="submission" date="2017-02" db="EMBL/GenBank/DDBJ databases">
        <authorList>
            <person name="Peterson S.W."/>
        </authorList>
    </citation>
    <scope>NUCLEOTIDE SEQUENCE [LARGE SCALE GENOMIC DNA]</scope>
    <source>
        <strain evidence="6 7">DSM 16080</strain>
    </source>
</reference>
<dbReference type="STRING" id="1121449.SAMN02745704_02270"/>
<dbReference type="Pfam" id="PF04794">
    <property type="entry name" value="YdjC"/>
    <property type="match status" value="1"/>
</dbReference>
<dbReference type="Gene3D" id="3.20.20.370">
    <property type="entry name" value="Glycoside hydrolase/deacetylase"/>
    <property type="match status" value="1"/>
</dbReference>
<dbReference type="SUPFAM" id="SSF88713">
    <property type="entry name" value="Glycoside hydrolase/deacetylase"/>
    <property type="match status" value="1"/>
</dbReference>
<dbReference type="RefSeq" id="WP_078717859.1">
    <property type="nucleotide sequence ID" value="NZ_FUYC01000013.1"/>
</dbReference>
<dbReference type="GO" id="GO:0016787">
    <property type="term" value="F:hydrolase activity"/>
    <property type="evidence" value="ECO:0007669"/>
    <property type="project" value="UniProtKB-KW"/>
</dbReference>
<dbReference type="PANTHER" id="PTHR31609">
    <property type="entry name" value="YDJC DEACETYLASE FAMILY MEMBER"/>
    <property type="match status" value="1"/>
</dbReference>
<evidence type="ECO:0000256" key="2">
    <source>
        <dbReference type="ARBA" id="ARBA00022723"/>
    </source>
</evidence>
<dbReference type="GO" id="GO:0005975">
    <property type="term" value="P:carbohydrate metabolic process"/>
    <property type="evidence" value="ECO:0007669"/>
    <property type="project" value="InterPro"/>
</dbReference>
<sequence>MFVIVNVDDLGLHPAVRRAVADLSERGIVTSSTLMANGPDLEAASQLGGVGLGVHLNVLRGKPVSEPGRVSTLISDQKLFLGDYGRLLARYLARKVDLREVEAEWDAQISRIQDLGVRPTHLDSEKHIHAWPGMMTVATRLARRHGIGWVRRPRERGWAWRMDKGGLRIKFLKVCSLRQRCPEQVRWPDHVWGIADQGDQLLPEAFKAYMAGSSDRVVEIVCHPGMPRENDPPLPADFGALRVGEQWRVEYDRLADPRWSDVLQSMQAQLVHYGQLQT</sequence>
<organism evidence="6 7">
    <name type="scientific">Paucidesulfovibrio gracilis DSM 16080</name>
    <dbReference type="NCBI Taxonomy" id="1121449"/>
    <lineage>
        <taxon>Bacteria</taxon>
        <taxon>Pseudomonadati</taxon>
        <taxon>Thermodesulfobacteriota</taxon>
        <taxon>Desulfovibrionia</taxon>
        <taxon>Desulfovibrionales</taxon>
        <taxon>Desulfovibrionaceae</taxon>
        <taxon>Paucidesulfovibrio</taxon>
    </lineage>
</organism>
<accession>A0A1T4XN52</accession>
<dbReference type="OrthoDB" id="9774177at2"/>
<dbReference type="AlphaFoldDB" id="A0A1T4XN52"/>
<gene>
    <name evidence="6" type="ORF">SAMN02745704_02270</name>
</gene>